<keyword evidence="2" id="KW-1185">Reference proteome</keyword>
<dbReference type="RefSeq" id="XP_007396211.1">
    <property type="nucleotide sequence ID" value="XM_007396149.1"/>
</dbReference>
<evidence type="ECO:0000313" key="2">
    <source>
        <dbReference type="Proteomes" id="UP000008370"/>
    </source>
</evidence>
<evidence type="ECO:0000313" key="1">
    <source>
        <dbReference type="EMBL" id="EKM55904.1"/>
    </source>
</evidence>
<reference evidence="1 2" key="1">
    <citation type="journal article" date="2012" name="BMC Genomics">
        <title>Comparative genomics of the white-rot fungi, Phanerochaete carnosa and P. chrysosporium, to elucidate the genetic basis of the distinct wood types they colonize.</title>
        <authorList>
            <person name="Suzuki H."/>
            <person name="MacDonald J."/>
            <person name="Syed K."/>
            <person name="Salamov A."/>
            <person name="Hori C."/>
            <person name="Aerts A."/>
            <person name="Henrissat B."/>
            <person name="Wiebenga A."/>
            <person name="vanKuyk P.A."/>
            <person name="Barry K."/>
            <person name="Lindquist E."/>
            <person name="LaButti K."/>
            <person name="Lapidus A."/>
            <person name="Lucas S."/>
            <person name="Coutinho P."/>
            <person name="Gong Y."/>
            <person name="Samejima M."/>
            <person name="Mahadevan R."/>
            <person name="Abou-Zaid M."/>
            <person name="de Vries R.P."/>
            <person name="Igarashi K."/>
            <person name="Yadav J.S."/>
            <person name="Grigoriev I.V."/>
            <person name="Master E.R."/>
        </authorList>
    </citation>
    <scope>NUCLEOTIDE SEQUENCE [LARGE SCALE GENOMIC DNA]</scope>
    <source>
        <strain evidence="1 2">HHB-10118-sp</strain>
    </source>
</reference>
<accession>K5WAB5</accession>
<protein>
    <submittedName>
        <fullName evidence="1">Uncharacterized protein</fullName>
    </submittedName>
</protein>
<dbReference type="InParanoid" id="K5WAB5"/>
<gene>
    <name evidence="1" type="ORF">PHACADRAFT_195958</name>
</gene>
<dbReference type="AlphaFoldDB" id="K5WAB5"/>
<dbReference type="Proteomes" id="UP000008370">
    <property type="component" value="Unassembled WGS sequence"/>
</dbReference>
<dbReference type="KEGG" id="pco:PHACADRAFT_195958"/>
<name>K5WAB5_PHACS</name>
<dbReference type="GeneID" id="18911115"/>
<dbReference type="EMBL" id="JH930472">
    <property type="protein sequence ID" value="EKM55904.1"/>
    <property type="molecule type" value="Genomic_DNA"/>
</dbReference>
<dbReference type="HOGENOM" id="CLU_1938900_0_0_1"/>
<organism evidence="1 2">
    <name type="scientific">Phanerochaete carnosa (strain HHB-10118-sp)</name>
    <name type="common">White-rot fungus</name>
    <name type="synonym">Peniophora carnosa</name>
    <dbReference type="NCBI Taxonomy" id="650164"/>
    <lineage>
        <taxon>Eukaryota</taxon>
        <taxon>Fungi</taxon>
        <taxon>Dikarya</taxon>
        <taxon>Basidiomycota</taxon>
        <taxon>Agaricomycotina</taxon>
        <taxon>Agaricomycetes</taxon>
        <taxon>Polyporales</taxon>
        <taxon>Phanerochaetaceae</taxon>
        <taxon>Phanerochaete</taxon>
    </lineage>
</organism>
<proteinExistence type="predicted"/>
<sequence>MSSTLATIFERVPISTLTVSTLQICIQSSSSPLPDIQYTYNADVSEGKFYHTPEIAQSQEIKQKYRETTYLQRITEIHNNYSAVELLTQLAEEQDNAIKIFARTVTSFHALNEHFTDTHRNAADLVHINN</sequence>